<dbReference type="InterPro" id="IPR002347">
    <property type="entry name" value="SDR_fam"/>
</dbReference>
<gene>
    <name evidence="3" type="ORF">GPL26_15270</name>
</gene>
<dbReference type="Proteomes" id="UP000708338">
    <property type="component" value="Unassembled WGS sequence"/>
</dbReference>
<dbReference type="InterPro" id="IPR036291">
    <property type="entry name" value="NAD(P)-bd_dom_sf"/>
</dbReference>
<sequence length="292" mass="31163">MGLTENRRRFTGGGYLMDYNSLKMEQLGSVRDMFGLKGKKALVTGAAGGIGRSCAHAFAELGADVALMDISSRLTQLTGYAGYLETKFGIKAVPLTGDVADEESVDTFMEDAVREFGTLDILFSNAGIAGGVNRGSDISMEDWNKIIGINLTGMLLTGRYGANVMKRDGHGGSIIFTSSMSGAIINKKPETGARYAPGYPATKAAVRHLAKSMAMDYVEYGIRVNSISPGIILSGLHDGWDRAIMDEAARMIPMRRFGSLDEIMGVVAFLAGGLSSYMTGTDITVDGGYTVW</sequence>
<comment type="caution">
    <text evidence="3">The sequence shown here is derived from an EMBL/GenBank/DDBJ whole genome shotgun (WGS) entry which is preliminary data.</text>
</comment>
<organism evidence="3 4">
    <name type="scientific">Enterocloster citroniae</name>
    <dbReference type="NCBI Taxonomy" id="358743"/>
    <lineage>
        <taxon>Bacteria</taxon>
        <taxon>Bacillati</taxon>
        <taxon>Bacillota</taxon>
        <taxon>Clostridia</taxon>
        <taxon>Lachnospirales</taxon>
        <taxon>Lachnospiraceae</taxon>
        <taxon>Enterocloster</taxon>
    </lineage>
</organism>
<reference evidence="3" key="1">
    <citation type="journal article" date="2021" name="Gut Microbes">
        <title>A synthetic consortium of 100 gut commensals modulates the composition and function in a colon model of the microbiome of elderly subjects.</title>
        <authorList>
            <person name="Perez M."/>
            <person name="Ntemiri A."/>
            <person name="Tan H."/>
            <person name="Harris H.M.B."/>
            <person name="Roager H.M."/>
            <person name="Ribiere C."/>
            <person name="O'Toole P.W."/>
        </authorList>
    </citation>
    <scope>NUCLEOTIDE SEQUENCE</scope>
    <source>
        <strain evidence="3">MCC335</strain>
    </source>
</reference>
<dbReference type="PANTHER" id="PTHR42760:SF115">
    <property type="entry name" value="3-OXOACYL-[ACYL-CARRIER-PROTEIN] REDUCTASE FABG"/>
    <property type="match status" value="1"/>
</dbReference>
<name>A0AA41K717_9FIRM</name>
<keyword evidence="2" id="KW-0560">Oxidoreductase</keyword>
<evidence type="ECO:0000256" key="1">
    <source>
        <dbReference type="ARBA" id="ARBA00006484"/>
    </source>
</evidence>
<dbReference type="GO" id="GO:0016616">
    <property type="term" value="F:oxidoreductase activity, acting on the CH-OH group of donors, NAD or NADP as acceptor"/>
    <property type="evidence" value="ECO:0007669"/>
    <property type="project" value="TreeGrafter"/>
</dbReference>
<dbReference type="PROSITE" id="PS00061">
    <property type="entry name" value="ADH_SHORT"/>
    <property type="match status" value="1"/>
</dbReference>
<dbReference type="Pfam" id="PF13561">
    <property type="entry name" value="adh_short_C2"/>
    <property type="match status" value="1"/>
</dbReference>
<dbReference type="InterPro" id="IPR020904">
    <property type="entry name" value="Sc_DH/Rdtase_CS"/>
</dbReference>
<protein>
    <submittedName>
        <fullName evidence="3">SDR family oxidoreductase</fullName>
    </submittedName>
</protein>
<evidence type="ECO:0000313" key="4">
    <source>
        <dbReference type="Proteomes" id="UP000708338"/>
    </source>
</evidence>
<dbReference type="PRINTS" id="PR00080">
    <property type="entry name" value="SDRFAMILY"/>
</dbReference>
<evidence type="ECO:0000313" key="3">
    <source>
        <dbReference type="EMBL" id="MBT9810987.1"/>
    </source>
</evidence>
<dbReference type="GO" id="GO:0008206">
    <property type="term" value="P:bile acid metabolic process"/>
    <property type="evidence" value="ECO:0007669"/>
    <property type="project" value="UniProtKB-ARBA"/>
</dbReference>
<dbReference type="PANTHER" id="PTHR42760">
    <property type="entry name" value="SHORT-CHAIN DEHYDROGENASES/REDUCTASES FAMILY MEMBER"/>
    <property type="match status" value="1"/>
</dbReference>
<dbReference type="Gene3D" id="3.40.50.720">
    <property type="entry name" value="NAD(P)-binding Rossmann-like Domain"/>
    <property type="match status" value="1"/>
</dbReference>
<proteinExistence type="inferred from homology"/>
<dbReference type="PRINTS" id="PR00081">
    <property type="entry name" value="GDHRDH"/>
</dbReference>
<dbReference type="SUPFAM" id="SSF51735">
    <property type="entry name" value="NAD(P)-binding Rossmann-fold domains"/>
    <property type="match status" value="1"/>
</dbReference>
<dbReference type="FunFam" id="3.40.50.720:FF:000084">
    <property type="entry name" value="Short-chain dehydrogenase reductase"/>
    <property type="match status" value="1"/>
</dbReference>
<dbReference type="EMBL" id="WQPS01000017">
    <property type="protein sequence ID" value="MBT9810987.1"/>
    <property type="molecule type" value="Genomic_DNA"/>
</dbReference>
<dbReference type="AlphaFoldDB" id="A0AA41K717"/>
<comment type="similarity">
    <text evidence="1">Belongs to the short-chain dehydrogenases/reductases (SDR) family.</text>
</comment>
<accession>A0AA41K717</accession>
<evidence type="ECO:0000256" key="2">
    <source>
        <dbReference type="ARBA" id="ARBA00023002"/>
    </source>
</evidence>